<evidence type="ECO:0000256" key="7">
    <source>
        <dbReference type="ARBA" id="ARBA00023170"/>
    </source>
</evidence>
<keyword evidence="3" id="KW-1003">Cell membrane</keyword>
<dbReference type="GO" id="GO:0043235">
    <property type="term" value="C:receptor complex"/>
    <property type="evidence" value="ECO:0007669"/>
    <property type="project" value="EnsemblMetazoa"/>
</dbReference>
<evidence type="ECO:0000256" key="5">
    <source>
        <dbReference type="ARBA" id="ARBA00022989"/>
    </source>
</evidence>
<feature type="transmembrane region" description="Helical" evidence="9">
    <location>
        <begin position="477"/>
        <end position="498"/>
    </location>
</feature>
<dbReference type="OrthoDB" id="5984008at2759"/>
<keyword evidence="10" id="KW-0732">Signal</keyword>
<comment type="similarity">
    <text evidence="2">Belongs to the glutamate-gated ion channel (TC 1.A.10.1) family.</text>
</comment>
<keyword evidence="6 9" id="KW-0472">Membrane</keyword>
<feature type="chain" id="PRO_5002821467" evidence="10">
    <location>
        <begin position="17"/>
        <end position="637"/>
    </location>
</feature>
<feature type="transmembrane region" description="Helical" evidence="9">
    <location>
        <begin position="277"/>
        <end position="298"/>
    </location>
</feature>
<dbReference type="GO" id="GO:0005272">
    <property type="term" value="F:sodium channel activity"/>
    <property type="evidence" value="ECO:0007669"/>
    <property type="project" value="EnsemblMetazoa"/>
</dbReference>
<accession>B4QRG1</accession>
<evidence type="ECO:0000256" key="8">
    <source>
        <dbReference type="ARBA" id="ARBA00023180"/>
    </source>
</evidence>
<feature type="transmembrane region" description="Helical" evidence="9">
    <location>
        <begin position="207"/>
        <end position="229"/>
    </location>
</feature>
<organism evidence="12 13">
    <name type="scientific">Drosophila simulans</name>
    <name type="common">Fruit fly</name>
    <dbReference type="NCBI Taxonomy" id="7240"/>
    <lineage>
        <taxon>Eukaryota</taxon>
        <taxon>Metazoa</taxon>
        <taxon>Ecdysozoa</taxon>
        <taxon>Arthropoda</taxon>
        <taxon>Hexapoda</taxon>
        <taxon>Insecta</taxon>
        <taxon>Pterygota</taxon>
        <taxon>Neoptera</taxon>
        <taxon>Endopterygota</taxon>
        <taxon>Diptera</taxon>
        <taxon>Brachycera</taxon>
        <taxon>Muscomorpha</taxon>
        <taxon>Ephydroidea</taxon>
        <taxon>Drosophilidae</taxon>
        <taxon>Drosophila</taxon>
        <taxon>Sophophora</taxon>
    </lineage>
</organism>
<evidence type="ECO:0000256" key="1">
    <source>
        <dbReference type="ARBA" id="ARBA00004651"/>
    </source>
</evidence>
<evidence type="ECO:0000256" key="2">
    <source>
        <dbReference type="ARBA" id="ARBA00008685"/>
    </source>
</evidence>
<dbReference type="Pfam" id="PF00060">
    <property type="entry name" value="Lig_chan"/>
    <property type="match status" value="1"/>
</dbReference>
<dbReference type="GO" id="GO:0071230">
    <property type="term" value="P:cellular response to amino acid stimulus"/>
    <property type="evidence" value="ECO:0007669"/>
    <property type="project" value="EnsemblMetazoa"/>
</dbReference>
<dbReference type="GO" id="GO:1902075">
    <property type="term" value="P:cellular response to salt"/>
    <property type="evidence" value="ECO:0007669"/>
    <property type="project" value="EnsemblMetazoa"/>
</dbReference>
<name>B4QRG1_DROSI</name>
<dbReference type="EMBL" id="CM000363">
    <property type="protein sequence ID" value="EDX11174.1"/>
    <property type="molecule type" value="Genomic_DNA"/>
</dbReference>
<evidence type="ECO:0000256" key="6">
    <source>
        <dbReference type="ARBA" id="ARBA00023136"/>
    </source>
</evidence>
<evidence type="ECO:0000313" key="13">
    <source>
        <dbReference type="Proteomes" id="UP000000304"/>
    </source>
</evidence>
<dbReference type="Proteomes" id="UP000000304">
    <property type="component" value="Chromosome 3L"/>
</dbReference>
<feature type="signal peptide" evidence="10">
    <location>
        <begin position="1"/>
        <end position="16"/>
    </location>
</feature>
<protein>
    <submittedName>
        <fullName evidence="12">GD12224</fullName>
    </submittedName>
</protein>
<dbReference type="SUPFAM" id="SSF53850">
    <property type="entry name" value="Periplasmic binding protein-like II"/>
    <property type="match status" value="1"/>
</dbReference>
<dbReference type="GO" id="GO:0005886">
    <property type="term" value="C:plasma membrane"/>
    <property type="evidence" value="ECO:0007669"/>
    <property type="project" value="UniProtKB-SubCell"/>
</dbReference>
<gene>
    <name evidence="12" type="primary">Dsim\GD12224</name>
    <name evidence="12" type="ORF">Dsim_GD12224</name>
</gene>
<reference evidence="12 13" key="1">
    <citation type="journal article" date="2007" name="Nature">
        <title>Evolution of genes and genomes on the Drosophila phylogeny.</title>
        <authorList>
            <consortium name="Drosophila 12 Genomes Consortium"/>
            <person name="Clark A.G."/>
            <person name="Eisen M.B."/>
            <person name="Smith D.R."/>
            <person name="Bergman C.M."/>
            <person name="Oliver B."/>
            <person name="Markow T.A."/>
            <person name="Kaufman T.C."/>
            <person name="Kellis M."/>
            <person name="Gelbart W."/>
            <person name="Iyer V.N."/>
            <person name="Pollard D.A."/>
            <person name="Sackton T.B."/>
            <person name="Larracuente A.M."/>
            <person name="Singh N.D."/>
            <person name="Abad J.P."/>
            <person name="Abt D.N."/>
            <person name="Adryan B."/>
            <person name="Aguade M."/>
            <person name="Akashi H."/>
            <person name="Anderson W.W."/>
            <person name="Aquadro C.F."/>
            <person name="Ardell D.H."/>
            <person name="Arguello R."/>
            <person name="Artieri C.G."/>
            <person name="Barbash D.A."/>
            <person name="Barker D."/>
            <person name="Barsanti P."/>
            <person name="Batterham P."/>
            <person name="Batzoglou S."/>
            <person name="Begun D."/>
            <person name="Bhutkar A."/>
            <person name="Blanco E."/>
            <person name="Bosak S.A."/>
            <person name="Bradley R.K."/>
            <person name="Brand A.D."/>
            <person name="Brent M.R."/>
            <person name="Brooks A.N."/>
            <person name="Brown R.H."/>
            <person name="Butlin R.K."/>
            <person name="Caggese C."/>
            <person name="Calvi B.R."/>
            <person name="Bernardo de Carvalho A."/>
            <person name="Caspi A."/>
            <person name="Castrezana S."/>
            <person name="Celniker S.E."/>
            <person name="Chang J.L."/>
            <person name="Chapple C."/>
            <person name="Chatterji S."/>
            <person name="Chinwalla A."/>
            <person name="Civetta A."/>
            <person name="Clifton S.W."/>
            <person name="Comeron J.M."/>
            <person name="Costello J.C."/>
            <person name="Coyne J.A."/>
            <person name="Daub J."/>
            <person name="David R.G."/>
            <person name="Delcher A.L."/>
            <person name="Delehaunty K."/>
            <person name="Do C.B."/>
            <person name="Ebling H."/>
            <person name="Edwards K."/>
            <person name="Eickbush T."/>
            <person name="Evans J.D."/>
            <person name="Filipski A."/>
            <person name="Findeiss S."/>
            <person name="Freyhult E."/>
            <person name="Fulton L."/>
            <person name="Fulton R."/>
            <person name="Garcia A.C."/>
            <person name="Gardiner A."/>
            <person name="Garfield D.A."/>
            <person name="Garvin B.E."/>
            <person name="Gibson G."/>
            <person name="Gilbert D."/>
            <person name="Gnerre S."/>
            <person name="Godfrey J."/>
            <person name="Good R."/>
            <person name="Gotea V."/>
            <person name="Gravely B."/>
            <person name="Greenberg A.J."/>
            <person name="Griffiths-Jones S."/>
            <person name="Gross S."/>
            <person name="Guigo R."/>
            <person name="Gustafson E.A."/>
            <person name="Haerty W."/>
            <person name="Hahn M.W."/>
            <person name="Halligan D.L."/>
            <person name="Halpern A.L."/>
            <person name="Halter G.M."/>
            <person name="Han M.V."/>
            <person name="Heger A."/>
            <person name="Hillier L."/>
            <person name="Hinrichs A.S."/>
            <person name="Holmes I."/>
            <person name="Hoskins R.A."/>
            <person name="Hubisz M.J."/>
            <person name="Hultmark D."/>
            <person name="Huntley M.A."/>
            <person name="Jaffe D.B."/>
            <person name="Jagadeeshan S."/>
            <person name="Jeck W.R."/>
            <person name="Johnson J."/>
            <person name="Jones C.D."/>
            <person name="Jordan W.C."/>
            <person name="Karpen G.H."/>
            <person name="Kataoka E."/>
            <person name="Keightley P.D."/>
            <person name="Kheradpour P."/>
            <person name="Kirkness E.F."/>
            <person name="Koerich L.B."/>
            <person name="Kristiansen K."/>
            <person name="Kudrna D."/>
            <person name="Kulathinal R.J."/>
            <person name="Kumar S."/>
            <person name="Kwok R."/>
            <person name="Lander E."/>
            <person name="Langley C.H."/>
            <person name="Lapoint R."/>
            <person name="Lazzaro B.P."/>
            <person name="Lee S.J."/>
            <person name="Levesque L."/>
            <person name="Li R."/>
            <person name="Lin C.F."/>
            <person name="Lin M.F."/>
            <person name="Lindblad-Toh K."/>
            <person name="Llopart A."/>
            <person name="Long M."/>
            <person name="Low L."/>
            <person name="Lozovsky E."/>
            <person name="Lu J."/>
            <person name="Luo M."/>
            <person name="Machado C.A."/>
            <person name="Makalowski W."/>
            <person name="Marzo M."/>
            <person name="Matsuda M."/>
            <person name="Matzkin L."/>
            <person name="McAllister B."/>
            <person name="McBride C.S."/>
            <person name="McKernan B."/>
            <person name="McKernan K."/>
            <person name="Mendez-Lago M."/>
            <person name="Minx P."/>
            <person name="Mollenhauer M.U."/>
            <person name="Montooth K."/>
            <person name="Mount S.M."/>
            <person name="Mu X."/>
            <person name="Myers E."/>
            <person name="Negre B."/>
            <person name="Newfeld S."/>
            <person name="Nielsen R."/>
            <person name="Noor M.A."/>
            <person name="O'Grady P."/>
            <person name="Pachter L."/>
            <person name="Papaceit M."/>
            <person name="Parisi M.J."/>
            <person name="Parisi M."/>
            <person name="Parts L."/>
            <person name="Pedersen J.S."/>
            <person name="Pesole G."/>
            <person name="Phillippy A.M."/>
            <person name="Ponting C.P."/>
            <person name="Pop M."/>
            <person name="Porcelli D."/>
            <person name="Powell J.R."/>
            <person name="Prohaska S."/>
            <person name="Pruitt K."/>
            <person name="Puig M."/>
            <person name="Quesneville H."/>
            <person name="Ram K.R."/>
            <person name="Rand D."/>
            <person name="Rasmussen M.D."/>
            <person name="Reed L.K."/>
            <person name="Reenan R."/>
            <person name="Reily A."/>
            <person name="Remington K.A."/>
            <person name="Rieger T.T."/>
            <person name="Ritchie M.G."/>
            <person name="Robin C."/>
            <person name="Rogers Y.H."/>
            <person name="Rohde C."/>
            <person name="Rozas J."/>
            <person name="Rubenfield M.J."/>
            <person name="Ruiz A."/>
            <person name="Russo S."/>
            <person name="Salzberg S.L."/>
            <person name="Sanchez-Gracia A."/>
            <person name="Saranga D.J."/>
            <person name="Sato H."/>
            <person name="Schaeffer S.W."/>
            <person name="Schatz M.C."/>
            <person name="Schlenke T."/>
            <person name="Schwartz R."/>
            <person name="Segarra C."/>
            <person name="Singh R.S."/>
            <person name="Sirot L."/>
            <person name="Sirota M."/>
            <person name="Sisneros N.B."/>
            <person name="Smith C.D."/>
            <person name="Smith T.F."/>
            <person name="Spieth J."/>
            <person name="Stage D.E."/>
            <person name="Stark A."/>
            <person name="Stephan W."/>
            <person name="Strausberg R.L."/>
            <person name="Strempel S."/>
            <person name="Sturgill D."/>
            <person name="Sutton G."/>
            <person name="Sutton G.G."/>
            <person name="Tao W."/>
            <person name="Teichmann S."/>
            <person name="Tobari Y.N."/>
            <person name="Tomimura Y."/>
            <person name="Tsolas J.M."/>
            <person name="Valente V.L."/>
            <person name="Venter E."/>
            <person name="Venter J.C."/>
            <person name="Vicario S."/>
            <person name="Vieira F.G."/>
            <person name="Vilella A.J."/>
            <person name="Villasante A."/>
            <person name="Walenz B."/>
            <person name="Wang J."/>
            <person name="Wasserman M."/>
            <person name="Watts T."/>
            <person name="Wilson D."/>
            <person name="Wilson R.K."/>
            <person name="Wing R.A."/>
            <person name="Wolfner M.F."/>
            <person name="Wong A."/>
            <person name="Wong G.K."/>
            <person name="Wu C.I."/>
            <person name="Wu G."/>
            <person name="Yamamoto D."/>
            <person name="Yang H.P."/>
            <person name="Yang S.P."/>
            <person name="Yorke J.A."/>
            <person name="Yoshida K."/>
            <person name="Zdobnov E."/>
            <person name="Zhang P."/>
            <person name="Zhang Y."/>
            <person name="Zimin A.V."/>
            <person name="Baldwin J."/>
            <person name="Abdouelleil A."/>
            <person name="Abdulkadir J."/>
            <person name="Abebe A."/>
            <person name="Abera B."/>
            <person name="Abreu J."/>
            <person name="Acer S.C."/>
            <person name="Aftuck L."/>
            <person name="Alexander A."/>
            <person name="An P."/>
            <person name="Anderson E."/>
            <person name="Anderson S."/>
            <person name="Arachi H."/>
            <person name="Azer M."/>
            <person name="Bachantsang P."/>
            <person name="Barry A."/>
            <person name="Bayul T."/>
            <person name="Berlin A."/>
            <person name="Bessette D."/>
            <person name="Bloom T."/>
            <person name="Blye J."/>
            <person name="Boguslavskiy L."/>
            <person name="Bonnet C."/>
            <person name="Boukhgalter B."/>
            <person name="Bourzgui I."/>
            <person name="Brown A."/>
            <person name="Cahill P."/>
            <person name="Channer S."/>
            <person name="Cheshatsang Y."/>
            <person name="Chuda L."/>
            <person name="Citroen M."/>
            <person name="Collymore A."/>
            <person name="Cooke P."/>
            <person name="Costello M."/>
            <person name="D'Aco K."/>
            <person name="Daza R."/>
            <person name="De Haan G."/>
            <person name="DeGray S."/>
            <person name="DeMaso C."/>
            <person name="Dhargay N."/>
            <person name="Dooley K."/>
            <person name="Dooley E."/>
            <person name="Doricent M."/>
            <person name="Dorje P."/>
            <person name="Dorjee K."/>
            <person name="Dupes A."/>
            <person name="Elong R."/>
            <person name="Falk J."/>
            <person name="Farina A."/>
            <person name="Faro S."/>
            <person name="Ferguson D."/>
            <person name="Fisher S."/>
            <person name="Foley C.D."/>
            <person name="Franke A."/>
            <person name="Friedrich D."/>
            <person name="Gadbois L."/>
            <person name="Gearin G."/>
            <person name="Gearin C.R."/>
            <person name="Giannoukos G."/>
            <person name="Goode T."/>
            <person name="Graham J."/>
            <person name="Grandbois E."/>
            <person name="Grewal S."/>
            <person name="Gyaltsen K."/>
            <person name="Hafez N."/>
            <person name="Hagos B."/>
            <person name="Hall J."/>
            <person name="Henson C."/>
            <person name="Hollinger A."/>
            <person name="Honan T."/>
            <person name="Huard M.D."/>
            <person name="Hughes L."/>
            <person name="Hurhula B."/>
            <person name="Husby M.E."/>
            <person name="Kamat A."/>
            <person name="Kanga B."/>
            <person name="Kashin S."/>
            <person name="Khazanovich D."/>
            <person name="Kisner P."/>
            <person name="Lance K."/>
            <person name="Lara M."/>
            <person name="Lee W."/>
            <person name="Lennon N."/>
            <person name="Letendre F."/>
            <person name="LeVine R."/>
            <person name="Lipovsky A."/>
            <person name="Liu X."/>
            <person name="Liu J."/>
            <person name="Liu S."/>
            <person name="Lokyitsang T."/>
            <person name="Lokyitsang Y."/>
            <person name="Lubonja R."/>
            <person name="Lui A."/>
            <person name="MacDonald P."/>
            <person name="Magnisalis V."/>
            <person name="Maru K."/>
            <person name="Matthews C."/>
            <person name="McCusker W."/>
            <person name="McDonough S."/>
            <person name="Mehta T."/>
            <person name="Meldrim J."/>
            <person name="Meneus L."/>
            <person name="Mihai O."/>
            <person name="Mihalev A."/>
            <person name="Mihova T."/>
            <person name="Mittelman R."/>
            <person name="Mlenga V."/>
            <person name="Montmayeur A."/>
            <person name="Mulrain L."/>
            <person name="Navidi A."/>
            <person name="Naylor J."/>
            <person name="Negash T."/>
            <person name="Nguyen T."/>
            <person name="Nguyen N."/>
            <person name="Nicol R."/>
            <person name="Norbu C."/>
            <person name="Norbu N."/>
            <person name="Novod N."/>
            <person name="O'Neill B."/>
            <person name="Osman S."/>
            <person name="Markiewicz E."/>
            <person name="Oyono O.L."/>
            <person name="Patti C."/>
            <person name="Phunkhang P."/>
            <person name="Pierre F."/>
            <person name="Priest M."/>
            <person name="Raghuraman S."/>
            <person name="Rege F."/>
            <person name="Reyes R."/>
            <person name="Rise C."/>
            <person name="Rogov P."/>
            <person name="Ross K."/>
            <person name="Ryan E."/>
            <person name="Settipalli S."/>
            <person name="Shea T."/>
            <person name="Sherpa N."/>
            <person name="Shi L."/>
            <person name="Shih D."/>
            <person name="Sparrow T."/>
            <person name="Spaulding J."/>
            <person name="Stalker J."/>
            <person name="Stange-Thomann N."/>
            <person name="Stavropoulos S."/>
            <person name="Stone C."/>
            <person name="Strader C."/>
            <person name="Tesfaye S."/>
            <person name="Thomson T."/>
            <person name="Thoulutsang Y."/>
            <person name="Thoulutsang D."/>
            <person name="Topham K."/>
            <person name="Topping I."/>
            <person name="Tsamla T."/>
            <person name="Vassiliev H."/>
            <person name="Vo A."/>
            <person name="Wangchuk T."/>
            <person name="Wangdi T."/>
            <person name="Weiand M."/>
            <person name="Wilkinson J."/>
            <person name="Wilson A."/>
            <person name="Yadav S."/>
            <person name="Young G."/>
            <person name="Yu Q."/>
            <person name="Zembek L."/>
            <person name="Zhong D."/>
            <person name="Zimmer A."/>
            <person name="Zwirko Z."/>
            <person name="Jaffe D.B."/>
            <person name="Alvarez P."/>
            <person name="Brockman W."/>
            <person name="Butler J."/>
            <person name="Chin C."/>
            <person name="Gnerre S."/>
            <person name="Grabherr M."/>
            <person name="Kleber M."/>
            <person name="Mauceli E."/>
            <person name="MacCallum I."/>
        </authorList>
    </citation>
    <scope>NUCLEOTIDE SEQUENCE [LARGE SCALE GENOMIC DNA]</scope>
    <source>
        <strain evidence="13">white501</strain>
    </source>
</reference>
<dbReference type="GO" id="GO:0033039">
    <property type="term" value="F:ionotropic salty taste receptor activity"/>
    <property type="evidence" value="ECO:0007669"/>
    <property type="project" value="EnsemblMetazoa"/>
</dbReference>
<evidence type="ECO:0000256" key="3">
    <source>
        <dbReference type="ARBA" id="ARBA00022475"/>
    </source>
</evidence>
<dbReference type="GO" id="GO:0015026">
    <property type="term" value="F:coreceptor activity"/>
    <property type="evidence" value="ECO:0007669"/>
    <property type="project" value="EnsemblMetazoa"/>
</dbReference>
<sequence>MATGIELLVAAALCVACPPLNDSPPTNLIQLGENGTYSPVTELPIDVEDSDAVFDPDAPVETLETINRKKPKLREMLDWIGGKHLRIATLEDYPLSYTEVLENGTRVGHGVSFQIIDFLKKKFNFTYEVVVPQDNIIGSPNDFDRSLIEMVNSSTVDLAAAFIPSLSDQRSFVYYSTTTLDEGEWIMVMQRPRESASGSGLLAPFEFWVWILILVSLLAVGPIIYLLIILRNRLTGDGQQTPYSLGHCAWFVYGALMKQGSTLSPIADSTRLLFATWWIFITILTSFYTANLTAFLTLSKFTLPYNTVNDILTKNKHFVSMRGGGVEYAIRTGNHFAFYLSDRINYKESCLFAETNDTYNLQNYVEKNCYVFVRDRPAINIMLYRDYQYWKTVSFSDEKVHCPFAHGQGAVSEEEEGPLPIQLARNLSQLFDPELLHLVESGIVKHLSKRNLPSAEICPQDLGGTERQLRNGDLMMTYYIMLAGFATALAVFSTELVFRYVNSRQEANKWARHGIGRTPNGQSVAPSRWLRGWRRLNSGHGQLLGASTHGQNVTPPPPYQSIFNGGSHGDPLNRWRRPLANGNALGNGVLLGGDSEGGVRRLINGRDYMVFRNPNGQSQLVPVRSPSAALFQYSYTE</sequence>
<evidence type="ECO:0000256" key="9">
    <source>
        <dbReference type="SAM" id="Phobius"/>
    </source>
</evidence>
<evidence type="ECO:0000259" key="11">
    <source>
        <dbReference type="Pfam" id="PF00060"/>
    </source>
</evidence>
<dbReference type="PANTHER" id="PTHR42643:SF24">
    <property type="entry name" value="IONOTROPIC RECEPTOR 60A"/>
    <property type="match status" value="1"/>
</dbReference>
<dbReference type="AlphaFoldDB" id="B4QRG1"/>
<keyword evidence="8" id="KW-0325">Glycoprotein</keyword>
<dbReference type="InterPro" id="IPR052192">
    <property type="entry name" value="Insect_Ionotropic_Sensory_Rcpt"/>
</dbReference>
<evidence type="ECO:0000256" key="4">
    <source>
        <dbReference type="ARBA" id="ARBA00022692"/>
    </source>
</evidence>
<dbReference type="InterPro" id="IPR001320">
    <property type="entry name" value="Iontro_rcpt_C"/>
</dbReference>
<dbReference type="GO" id="GO:0050911">
    <property type="term" value="P:detection of chemical stimulus involved in sensory perception of smell"/>
    <property type="evidence" value="ECO:0007669"/>
    <property type="project" value="EnsemblMetazoa"/>
</dbReference>
<proteinExistence type="inferred from homology"/>
<dbReference type="STRING" id="7240.B4QRG1"/>
<dbReference type="GO" id="GO:0071683">
    <property type="term" value="C:sensory dendrite"/>
    <property type="evidence" value="ECO:0007669"/>
    <property type="project" value="EnsemblMetazoa"/>
</dbReference>
<dbReference type="OMA" id="QEANKWA"/>
<keyword evidence="4 9" id="KW-0812">Transmembrane</keyword>
<dbReference type="PhylomeDB" id="B4QRG1"/>
<evidence type="ECO:0000256" key="10">
    <source>
        <dbReference type="SAM" id="SignalP"/>
    </source>
</evidence>
<dbReference type="FunFam" id="3.40.190.10:FF:000277">
    <property type="entry name" value="glutamate receptor 2"/>
    <property type="match status" value="1"/>
</dbReference>
<keyword evidence="13" id="KW-1185">Reference proteome</keyword>
<keyword evidence="5 9" id="KW-1133">Transmembrane helix</keyword>
<dbReference type="PANTHER" id="PTHR42643">
    <property type="entry name" value="IONOTROPIC RECEPTOR 20A-RELATED"/>
    <property type="match status" value="1"/>
</dbReference>
<dbReference type="HOGENOM" id="CLU_025094_0_0_1"/>
<dbReference type="Gene3D" id="1.10.287.70">
    <property type="match status" value="1"/>
</dbReference>
<feature type="domain" description="Ionotropic glutamate receptor C-terminal" evidence="11">
    <location>
        <begin position="209"/>
        <end position="455"/>
    </location>
</feature>
<dbReference type="FunFam" id="1.10.287.70:FF:000173">
    <property type="entry name" value="glutamate receptor 2"/>
    <property type="match status" value="1"/>
</dbReference>
<comment type="subcellular location">
    <subcellularLocation>
        <location evidence="1">Cell membrane</location>
        <topology evidence="1">Multi-pass membrane protein</topology>
    </subcellularLocation>
</comment>
<dbReference type="Gene3D" id="3.40.190.10">
    <property type="entry name" value="Periplasmic binding protein-like II"/>
    <property type="match status" value="1"/>
</dbReference>
<evidence type="ECO:0000313" key="12">
    <source>
        <dbReference type="EMBL" id="EDX11174.1"/>
    </source>
</evidence>
<keyword evidence="7" id="KW-0675">Receptor</keyword>